<dbReference type="SUPFAM" id="SSF52949">
    <property type="entry name" value="Macro domain-like"/>
    <property type="match status" value="1"/>
</dbReference>
<evidence type="ECO:0000313" key="4">
    <source>
        <dbReference type="Proteomes" id="UP000595894"/>
    </source>
</evidence>
<dbReference type="PANTHER" id="PTHR12521">
    <property type="entry name" value="PROTEIN C6ORF130"/>
    <property type="match status" value="1"/>
</dbReference>
<evidence type="ECO:0000259" key="2">
    <source>
        <dbReference type="PROSITE" id="PS51154"/>
    </source>
</evidence>
<dbReference type="CDD" id="cd02901">
    <property type="entry name" value="Macro_Poa1p-like"/>
    <property type="match status" value="1"/>
</dbReference>
<sequence>MLIYRRTSIFESPAQTLVNTVNCVGVMGKGLAQAFRDREPAMFAAYKRICDQKALVPGKLWLWRGRGSWVLNFPTKMHWRNPSRIEWIEQGLAKFVIAYEAQGITEISFPLLGCGNGGLDWNDVRPVMEHYLSQVSIPVYIHDHTVDVGLPEHLEAVAVALRAEKTTTTSFDGFMASIGKAVDLSNGKLETLDSRSTFAAHMRDDRGLAIETETATCLFEEDDLRGVWLDLQNGLLTERKAGWAIRGGAPLLSILSVLPNIRPVQIQRAGSAAPEYAVEPCPNGRGFEAATQSKQQYELAWH</sequence>
<name>A0A974NSP1_9SPHN</name>
<dbReference type="PANTHER" id="PTHR12521:SF0">
    <property type="entry name" value="ADP-RIBOSE GLYCOHYDROLASE OARD1"/>
    <property type="match status" value="1"/>
</dbReference>
<dbReference type="Pfam" id="PF01661">
    <property type="entry name" value="Macro"/>
    <property type="match status" value="1"/>
</dbReference>
<dbReference type="EMBL" id="CP061035">
    <property type="protein sequence ID" value="QQV76236.1"/>
    <property type="molecule type" value="Genomic_DNA"/>
</dbReference>
<reference evidence="4" key="1">
    <citation type="submission" date="2020-09" db="EMBL/GenBank/DDBJ databases">
        <title>Sphingomonas sp., a new species isolated from pork steak.</title>
        <authorList>
            <person name="Heidler von Heilborn D."/>
        </authorList>
    </citation>
    <scope>NUCLEOTIDE SEQUENCE [LARGE SCALE GENOMIC DNA]</scope>
</reference>
<dbReference type="KEGG" id="sari:H5J25_12020"/>
<dbReference type="Proteomes" id="UP000595894">
    <property type="component" value="Chromosome"/>
</dbReference>
<dbReference type="InterPro" id="IPR002589">
    <property type="entry name" value="Macro_dom"/>
</dbReference>
<dbReference type="InterPro" id="IPR043472">
    <property type="entry name" value="Macro_dom-like"/>
</dbReference>
<gene>
    <name evidence="3" type="ORF">H5J25_12020</name>
</gene>
<dbReference type="GO" id="GO:0140291">
    <property type="term" value="P:peptidyl-glutamate ADP-deribosylation"/>
    <property type="evidence" value="ECO:0007669"/>
    <property type="project" value="TreeGrafter"/>
</dbReference>
<accession>A0A974NSP1</accession>
<organism evidence="3 4">
    <name type="scientific">Sphingomonas aliaeris</name>
    <dbReference type="NCBI Taxonomy" id="2759526"/>
    <lineage>
        <taxon>Bacteria</taxon>
        <taxon>Pseudomonadati</taxon>
        <taxon>Pseudomonadota</taxon>
        <taxon>Alphaproteobacteria</taxon>
        <taxon>Sphingomonadales</taxon>
        <taxon>Sphingomonadaceae</taxon>
        <taxon>Sphingomonas</taxon>
    </lineage>
</organism>
<dbReference type="PROSITE" id="PS51154">
    <property type="entry name" value="MACRO"/>
    <property type="match status" value="1"/>
</dbReference>
<proteinExistence type="predicted"/>
<dbReference type="SMART" id="SM00506">
    <property type="entry name" value="A1pp"/>
    <property type="match status" value="1"/>
</dbReference>
<evidence type="ECO:0000313" key="3">
    <source>
        <dbReference type="EMBL" id="QQV76236.1"/>
    </source>
</evidence>
<dbReference type="AlphaFoldDB" id="A0A974NSP1"/>
<dbReference type="InterPro" id="IPR050892">
    <property type="entry name" value="ADP-ribose_metab_enzymes"/>
</dbReference>
<keyword evidence="4" id="KW-1185">Reference proteome</keyword>
<comment type="catalytic activity">
    <reaction evidence="1">
        <text>an N-(ADP-alpha-D-ribosyl)-thymidine in DNA + H2O = a thymidine in DNA + ADP-D-ribose</text>
        <dbReference type="Rhea" id="RHEA:71655"/>
        <dbReference type="Rhea" id="RHEA-COMP:13556"/>
        <dbReference type="Rhea" id="RHEA-COMP:18051"/>
        <dbReference type="ChEBI" id="CHEBI:15377"/>
        <dbReference type="ChEBI" id="CHEBI:57967"/>
        <dbReference type="ChEBI" id="CHEBI:137386"/>
        <dbReference type="ChEBI" id="CHEBI:191199"/>
    </reaction>
    <physiologicalReaction direction="left-to-right" evidence="1">
        <dbReference type="Rhea" id="RHEA:71656"/>
    </physiologicalReaction>
</comment>
<feature type="domain" description="Macro" evidence="2">
    <location>
        <begin position="1"/>
        <end position="148"/>
    </location>
</feature>
<evidence type="ECO:0000256" key="1">
    <source>
        <dbReference type="ARBA" id="ARBA00035885"/>
    </source>
</evidence>
<protein>
    <submittedName>
        <fullName evidence="3">Macro domain-containing protein</fullName>
    </submittedName>
</protein>
<dbReference type="Gene3D" id="3.40.220.10">
    <property type="entry name" value="Leucine Aminopeptidase, subunit E, domain 1"/>
    <property type="match status" value="1"/>
</dbReference>